<dbReference type="PANTHER" id="PTHR33078:SF100">
    <property type="entry name" value="PROTEIN YCF2"/>
    <property type="match status" value="1"/>
</dbReference>
<dbReference type="SUPFAM" id="SSF52540">
    <property type="entry name" value="P-loop containing nucleoside triphosphate hydrolases"/>
    <property type="match status" value="1"/>
</dbReference>
<evidence type="ECO:0000256" key="1">
    <source>
        <dbReference type="ARBA" id="ARBA00002329"/>
    </source>
</evidence>
<gene>
    <name evidence="6 11" type="primary">ycf2</name>
</gene>
<sequence>MRKRENSWSTDPIGKTREIMWSFNVQSKFKNYMMEIFVPWNESNLVRLLSQIFSGRESVVKLFDFRILNTLLIRDIRIFILKGQAIKAVIIIALPLLFYFFNIRLIERNKSSNFMKIFPVPAVQHFGARARKENLLFVPHRFLFLPKVRRRYQRCLLNPKEHVWILSSSKTNLNQKNDRISEKQEITSWESLLEKESNGIEWEIDSSFNSIPEYWEPETEPENLYEWRESLLGDNRSKVVEEAEHKLEQLEVELVQAEKEFAISSEPEEIIKMRRKRRIEEVESYKERLRRLRKLHEEGKKRLEFLSFEQEKKEKILQEESDQARESFPFSETEVFQTLFDPLLIDESCISINYSNKPSEKFKLLKGRQDAFQYFKGLEKNKIVDLWKVKKFLKNPSVNYDILPDREWNIRKDYINQFNCIRFMKSNSSSRSPSSCDQKKEQLALNDDFQLKKFVLKITDQLTLSITKPNLYYPNDEIDLDIDDRVNELHLFNQTLLKSFNSFFNSRDELTHDSFLRVLNIFEKKKTSEDDNTRQLILNKILSRYKIQANEHVEIEKAFMRFDFLKNVLAPIVSKSDLNEYFLKDFILKDLESFQKYYFLEYHKYYMELQRYSLELQKVLNKNLQKVLNKNKYSLELQKVLNKNKYSLELQKVLNKNKYYLKLQEYSLELQKVLNKNKYYLELQKVLNKYYLELDKAFDKYSLVFHEYYLELQKVLNKYYLELDKTFDKYSLVFHEYYLELLTKYSLVFHKYSLELQKVVNKNKLESQKVLDEYYLELHNYLGYFYVEYHKYYMELQRYSLELQKVLNKNLQKVLNKNKYSLELQKVLNKNKYSLELQKVLNKNKYYLKLQEYSLELQKVLNKNKYYLEFIYFLKILSRNLNNVTQDAINQHSSSWLMRQKECLDRPIFRPVQIRNPNFFNTFVLSKKIEYFQQRVEYFLSISKQNNLKKRVLDPIELSISQHWSWFGDPNQICESELNRVISKKMNHSKILWDKLNENVWGKLNESTKYKSIPNLESKQTLNEKKPIIEFIIDFFDNGKNYIELLELFNNAGLSAIFDNQDNWLNPLKLSNQYSLRAAFDKANTFEFLDYLHRPRLFYKKRLASYMGRIHIRNKNVTYGQLLNLVFIPNNLVSSSISEMRAMYSEKETISLIKSQVNILLDKYLCDKVLIHDLHKSSNFFDKLNSIIRRNINFSIEDISRTPLISLQIVNFDKNSCYPFCSDLEEKTSSQYSQNSFSSNIDLIQTQSYQDDLLSEISLRMNQFAEKAKYSSTVKDEDKAIGDFMEDEEFIEFKSIGDFFDKEKLKLVFSKLKCFGIISFNQNKINILFDQIKINSHFEKWGLFQTHKSWLWFFTSTGWKYTKNMFFILFSEIDIITEIIPINNINQLVSIPSNIRQNWNHNLNILWALCHQFWKVLKWEFRDKIDQIITILKDQILIILNDQILPILNDQILPIWNDEILPIFNLMLSRWNIDEILQETNEDILRYALRGKDLQISFDVWKYIQNVREYDIFLYIFIGFFFYIFSIILLALIEFYRNFYLIRVLQYNPSCFEGVGELIRSYRGLRNFSNLSWYGSWLTFVDYIELDSDPDDIGLLLLLKIWYIKNIQWLWPPFLKCWRYNSLIKTILYEFEVDDFFLRENRLFLLQEKISQFESKLTPPIGFFHEFDKKEQPGLLYFRYLAEFIQRGLTHRIGLMNSELNSLFLAEMPIFAAFYQKMTSAPIRSFLYDHVKFYPLYPVPSFSNRILLIGPKDTGRSYLAKSLAADSYLPLIRISPKSFLRQQKLLSRYEPEYTSSAKQSYLEHENILRSLGWSGRPKEIDEKEYYDEKPHKFLYDRVNNSNPPEYFSRRVIQFVFALKLAKLMSPCVIWIPSIHELNDYFYLIALLVELLGDHSIDGEKETTIKQNIVVIASTEIPKKIDPVLISPPRSKRRFDTFINTRKLPAPCREKEFPLLLRNKGLYLKKEWNCYDEFGLTTKGFTTRDLAKLADDIFRISMSQKTSAIDNDIIGVALYRLNWGPCNYDLKFSEFFKALPYKIGKAIIQNKLTYLKNSIRLNLDFESRRAHYLHQWYLEPSIAGTVAKEFTVFYHILGCLAGSVAQDCWFLSKGENWDNPFDRFIENDFILASNLLQGLLEEFPSLPIYRGNSDYITIAPQFKKDMMQKGLSSILDKIVLSKELRNSYGEEDETPIVGDSRTWRFSFIRSNRFEHVKDITIENPLLDYLHLFGGFQERPTRLSSLYWKKFLMSGPDFRPVYDKKDDIVERKTAAFWEAKLLYKKFQRMGIYQFDTEEYAMEYKPLNTPVICLARRFLWDPVSIRLSNKHFSFEPRELFASKELVKSIYLTYFSTRKLNISMKTTLRAIRKRKKVRKIALGIKIQTNDDDLPLNIKMEEKENFENFKRFQEIGIRLKRVLPYRQSVINECWFREKTRDDRFKERLLKGERENIDLLSNESLTYKTLSESYDYLSNLFFSNRMLFKQMIDTLLKTKWLSTNAIDCLLAEGLNKNKKA</sequence>
<comment type="function">
    <text evidence="1 6">Probable ATPase of unknown function. Its presence in a non-photosynthetic plant (Epifagus virginiana) and experiments in tobacco indicate that it has an essential function which is probably not related to photosynthesis.</text>
</comment>
<dbReference type="GO" id="GO:0005524">
    <property type="term" value="F:ATP binding"/>
    <property type="evidence" value="ECO:0007669"/>
    <property type="project" value="UniProtKB-KW"/>
</dbReference>
<evidence type="ECO:0000256" key="8">
    <source>
        <dbReference type="SAM" id="Phobius"/>
    </source>
</evidence>
<evidence type="ECO:0000256" key="4">
    <source>
        <dbReference type="ARBA" id="ARBA00022741"/>
    </source>
</evidence>
<keyword evidence="5 6" id="KW-0067">ATP-binding</keyword>
<keyword evidence="7" id="KW-0175">Coiled coil</keyword>
<organism evidence="11">
    <name type="scientific">Juniperus convallium var. microsperma</name>
    <dbReference type="NCBI Taxonomy" id="2773310"/>
    <lineage>
        <taxon>Eukaryota</taxon>
        <taxon>Viridiplantae</taxon>
        <taxon>Streptophyta</taxon>
        <taxon>Embryophyta</taxon>
        <taxon>Tracheophyta</taxon>
        <taxon>Spermatophyta</taxon>
        <taxon>Pinopsida</taxon>
        <taxon>Pinidae</taxon>
        <taxon>Conifers II</taxon>
        <taxon>Cupressales</taxon>
        <taxon>Cupressaceae</taxon>
        <taxon>Juniperus</taxon>
    </lineage>
</organism>
<dbReference type="GO" id="GO:0009570">
    <property type="term" value="C:chloroplast stroma"/>
    <property type="evidence" value="ECO:0007669"/>
    <property type="project" value="UniProtKB-SubCell"/>
</dbReference>
<dbReference type="RefSeq" id="YP_009475515.1">
    <property type="nucleotide sequence ID" value="NC_037430.1"/>
</dbReference>
<evidence type="ECO:0000256" key="5">
    <source>
        <dbReference type="ARBA" id="ARBA00022840"/>
    </source>
</evidence>
<evidence type="ECO:0000256" key="6">
    <source>
        <dbReference type="HAMAP-Rule" id="MF_01330"/>
    </source>
</evidence>
<feature type="coiled-coil region" evidence="7">
    <location>
        <begin position="240"/>
        <end position="302"/>
    </location>
</feature>
<dbReference type="Pfam" id="PF00004">
    <property type="entry name" value="AAA"/>
    <property type="match status" value="1"/>
</dbReference>
<reference evidence="11" key="1">
    <citation type="journal article" date="2018" name="Conserv Genet Resour">
        <title>Characterization of the complete chloroplast genome of Juniperus microsperma (Cupressaceae), a rare endemic from the Qinghai-Tibet Plateau.</title>
        <authorList>
            <person name="Tso S."/>
            <person name="Li J."/>
            <person name="Xie S."/>
            <person name="Miao J."/>
            <person name="Hu Q."/>
            <person name="Mao K."/>
        </authorList>
    </citation>
    <scope>NUCLEOTIDE SEQUENCE</scope>
</reference>
<keyword evidence="3 11" id="KW-0934">Plastid</keyword>
<keyword evidence="8" id="KW-1133">Transmembrane helix</keyword>
<dbReference type="InterPro" id="IPR056777">
    <property type="entry name" value="Ycf2_N"/>
</dbReference>
<dbReference type="InterPro" id="IPR003959">
    <property type="entry name" value="ATPase_AAA_core"/>
</dbReference>
<feature type="domain" description="Ycf2 N-terminal" evidence="10">
    <location>
        <begin position="1028"/>
        <end position="1258"/>
    </location>
</feature>
<protein>
    <recommendedName>
        <fullName evidence="6">Protein Ycf2</fullName>
    </recommendedName>
</protein>
<dbReference type="PANTHER" id="PTHR33078">
    <property type="entry name" value="PROTEIN YCF2-RELATED"/>
    <property type="match status" value="1"/>
</dbReference>
<dbReference type="InterPro" id="IPR008543">
    <property type="entry name" value="Uncharacterised_Ycf2"/>
</dbReference>
<evidence type="ECO:0000259" key="9">
    <source>
        <dbReference type="Pfam" id="PF00004"/>
    </source>
</evidence>
<dbReference type="InterPro" id="IPR027417">
    <property type="entry name" value="P-loop_NTPase"/>
</dbReference>
<feature type="transmembrane region" description="Helical" evidence="8">
    <location>
        <begin position="1512"/>
        <end position="1533"/>
    </location>
</feature>
<geneLocation type="chloroplast" evidence="11"/>
<feature type="transmembrane region" description="Helical" evidence="8">
    <location>
        <begin position="79"/>
        <end position="101"/>
    </location>
</feature>
<dbReference type="HAMAP" id="MF_01330">
    <property type="entry name" value="Ycf2"/>
    <property type="match status" value="1"/>
</dbReference>
<accession>A0A2P1DML0</accession>
<comment type="subcellular location">
    <subcellularLocation>
        <location evidence="6">Plastid</location>
        <location evidence="6">Chloroplast stroma</location>
    </subcellularLocation>
</comment>
<name>A0A2P1DML0_9CONI</name>
<evidence type="ECO:0000259" key="10">
    <source>
        <dbReference type="Pfam" id="PF05695"/>
    </source>
</evidence>
<keyword evidence="4 6" id="KW-0547">Nucleotide-binding</keyword>
<evidence type="ECO:0000256" key="3">
    <source>
        <dbReference type="ARBA" id="ARBA00022640"/>
    </source>
</evidence>
<dbReference type="Pfam" id="PF05695">
    <property type="entry name" value="Ycf2"/>
    <property type="match status" value="1"/>
</dbReference>
<feature type="binding site" evidence="6">
    <location>
        <begin position="1750"/>
        <end position="1757"/>
    </location>
    <ligand>
        <name>ATP</name>
        <dbReference type="ChEBI" id="CHEBI:30616"/>
    </ligand>
</feature>
<dbReference type="GeneID" id="36492190"/>
<feature type="domain" description="ATPase AAA-type core" evidence="9">
    <location>
        <begin position="1746"/>
        <end position="1934"/>
    </location>
</feature>
<keyword evidence="8" id="KW-0812">Transmembrane</keyword>
<dbReference type="EMBL" id="MG878380">
    <property type="protein sequence ID" value="AVK59577.1"/>
    <property type="molecule type" value="Genomic_DNA"/>
</dbReference>
<evidence type="ECO:0000256" key="2">
    <source>
        <dbReference type="ARBA" id="ARBA00009361"/>
    </source>
</evidence>
<proteinExistence type="inferred from homology"/>
<evidence type="ECO:0000256" key="7">
    <source>
        <dbReference type="SAM" id="Coils"/>
    </source>
</evidence>
<dbReference type="Gene3D" id="3.40.50.300">
    <property type="entry name" value="P-loop containing nucleotide triphosphate hydrolases"/>
    <property type="match status" value="1"/>
</dbReference>
<keyword evidence="8" id="KW-0472">Membrane</keyword>
<comment type="similarity">
    <text evidence="2 6">Belongs to the Ycf2 family.</text>
</comment>
<dbReference type="GO" id="GO:0016887">
    <property type="term" value="F:ATP hydrolysis activity"/>
    <property type="evidence" value="ECO:0007669"/>
    <property type="project" value="InterPro"/>
</dbReference>
<keyword evidence="11" id="KW-0150">Chloroplast</keyword>
<evidence type="ECO:0000313" key="11">
    <source>
        <dbReference type="EMBL" id="AVK59577.1"/>
    </source>
</evidence>